<gene>
    <name evidence="2" type="ORF">LY89DRAFT_731124</name>
</gene>
<evidence type="ECO:0000256" key="1">
    <source>
        <dbReference type="SAM" id="MobiDB-lite"/>
    </source>
</evidence>
<feature type="compositionally biased region" description="Polar residues" evidence="1">
    <location>
        <begin position="326"/>
        <end position="347"/>
    </location>
</feature>
<protein>
    <submittedName>
        <fullName evidence="2">Uncharacterized protein</fullName>
    </submittedName>
</protein>
<feature type="region of interest" description="Disordered" evidence="1">
    <location>
        <begin position="606"/>
        <end position="663"/>
    </location>
</feature>
<accession>A0A194XIB7</accession>
<evidence type="ECO:0000313" key="2">
    <source>
        <dbReference type="EMBL" id="KUJ19876.1"/>
    </source>
</evidence>
<dbReference type="KEGG" id="psco:LY89DRAFT_731124"/>
<sequence length="663" mass="73332">MIEPHSRKRKPQVQEVLRDTPQGSGGFDESLKIPTYGPVQDISVLQDPGSGITTERTSFAYQGEAFKQPIRGPENGNLANGTDGLGKAPPKLSGAIEVLKDEHASNEFESSKLIEPTEQISSQDLEYRSDRTENNNHTLVEEKKLFFDLLSKVDKALREHQEPDKSDAIKFLQLFLSRDFSSWFREVECDPKQAKAVGFFLDCIANIINVSANIGKSEIAQPVESTSSKDFKLGDARVENSDLQRVEAKELLSDQLPNIGNTLTNVDKAEAAKAATITSEDVHPGEVGAKSNNPEQLEAKRLSFSQVLNTENVEQGVARDELVGSECSSAPVSETNSATSEIQSSEQAVPVSALGSESALSDDTLRQDLSTENKDLQEEDPKLQLSDEIGEAMTSSIDAERNLRKLCEGTSKLMRASSEPLVLGGSFSHEQEAPSSVNIPAIGVSKEENMDLGESLVLNILDDLDPVPRAKSIPIFTEEDELHILVEYRNNGREAHGVPLKDTGSFTSWVSLEFLGRLGHADSILPPSTGDRYATLNGTDMLCKGTVTLNWRELDQNKHCEDVFRVAELARHDIVFGYDILKKYNYVTWNFGRDVKPACAIFPAKKESPEQRQMREEAQRQQAERVQKEEEQKRRDELEKQNERRRKLQSGSSSGAAARSSGN</sequence>
<feature type="compositionally biased region" description="Low complexity" evidence="1">
    <location>
        <begin position="650"/>
        <end position="663"/>
    </location>
</feature>
<name>A0A194XIB7_MOLSC</name>
<dbReference type="EMBL" id="KQ947410">
    <property type="protein sequence ID" value="KUJ19876.1"/>
    <property type="molecule type" value="Genomic_DNA"/>
</dbReference>
<feature type="compositionally biased region" description="Basic and acidic residues" evidence="1">
    <location>
        <begin position="606"/>
        <end position="642"/>
    </location>
</feature>
<dbReference type="GeneID" id="28829272"/>
<reference evidence="2 3" key="1">
    <citation type="submission" date="2015-10" db="EMBL/GenBank/DDBJ databases">
        <title>Full genome of DAOMC 229536 Phialocephala scopiformis, a fungal endophyte of spruce producing the potent anti-insectan compound rugulosin.</title>
        <authorList>
            <consortium name="DOE Joint Genome Institute"/>
            <person name="Walker A.K."/>
            <person name="Frasz S.L."/>
            <person name="Seifert K.A."/>
            <person name="Miller J.D."/>
            <person name="Mondo S.J."/>
            <person name="Labutti K."/>
            <person name="Lipzen A."/>
            <person name="Dockter R."/>
            <person name="Kennedy M."/>
            <person name="Grigoriev I.V."/>
            <person name="Spatafora J.W."/>
        </authorList>
    </citation>
    <scope>NUCLEOTIDE SEQUENCE [LARGE SCALE GENOMIC DNA]</scope>
    <source>
        <strain evidence="2 3">CBS 120377</strain>
    </source>
</reference>
<keyword evidence="3" id="KW-1185">Reference proteome</keyword>
<dbReference type="InParanoid" id="A0A194XIB7"/>
<dbReference type="RefSeq" id="XP_018074231.1">
    <property type="nucleotide sequence ID" value="XM_018219546.1"/>
</dbReference>
<evidence type="ECO:0000313" key="3">
    <source>
        <dbReference type="Proteomes" id="UP000070700"/>
    </source>
</evidence>
<feature type="compositionally biased region" description="Basic residues" evidence="1">
    <location>
        <begin position="1"/>
        <end position="11"/>
    </location>
</feature>
<feature type="region of interest" description="Disordered" evidence="1">
    <location>
        <begin position="1"/>
        <end position="34"/>
    </location>
</feature>
<dbReference type="Proteomes" id="UP000070700">
    <property type="component" value="Unassembled WGS sequence"/>
</dbReference>
<feature type="region of interest" description="Disordered" evidence="1">
    <location>
        <begin position="324"/>
        <end position="364"/>
    </location>
</feature>
<dbReference type="AlphaFoldDB" id="A0A194XIB7"/>
<proteinExistence type="predicted"/>
<organism evidence="2 3">
    <name type="scientific">Mollisia scopiformis</name>
    <name type="common">Conifer needle endophyte fungus</name>
    <name type="synonym">Phialocephala scopiformis</name>
    <dbReference type="NCBI Taxonomy" id="149040"/>
    <lineage>
        <taxon>Eukaryota</taxon>
        <taxon>Fungi</taxon>
        <taxon>Dikarya</taxon>
        <taxon>Ascomycota</taxon>
        <taxon>Pezizomycotina</taxon>
        <taxon>Leotiomycetes</taxon>
        <taxon>Helotiales</taxon>
        <taxon>Mollisiaceae</taxon>
        <taxon>Mollisia</taxon>
    </lineage>
</organism>